<feature type="transmembrane region" description="Helical" evidence="10">
    <location>
        <begin position="671"/>
        <end position="690"/>
    </location>
</feature>
<keyword evidence="6" id="KW-0653">Protein transport</keyword>
<dbReference type="Pfam" id="PF03169">
    <property type="entry name" value="OPT"/>
    <property type="match status" value="1"/>
</dbReference>
<comment type="caution">
    <text evidence="11">The sequence shown here is derived from an EMBL/GenBank/DDBJ whole genome shotgun (WGS) entry which is preliminary data.</text>
</comment>
<feature type="transmembrane region" description="Helical" evidence="10">
    <location>
        <begin position="270"/>
        <end position="290"/>
    </location>
</feature>
<feature type="transmembrane region" description="Helical" evidence="10">
    <location>
        <begin position="310"/>
        <end position="330"/>
    </location>
</feature>
<feature type="region of interest" description="Disordered" evidence="9">
    <location>
        <begin position="1"/>
        <end position="52"/>
    </location>
</feature>
<gene>
    <name evidence="11" type="ORF">HDU87_005582</name>
</gene>
<feature type="transmembrane region" description="Helical" evidence="10">
    <location>
        <begin position="102"/>
        <end position="121"/>
    </location>
</feature>
<feature type="transmembrane region" description="Helical" evidence="10">
    <location>
        <begin position="645"/>
        <end position="665"/>
    </location>
</feature>
<accession>A0AAD5TGP4</accession>
<dbReference type="GO" id="GO:0016020">
    <property type="term" value="C:membrane"/>
    <property type="evidence" value="ECO:0007669"/>
    <property type="project" value="UniProtKB-SubCell"/>
</dbReference>
<feature type="transmembrane region" description="Helical" evidence="10">
    <location>
        <begin position="422"/>
        <end position="447"/>
    </location>
</feature>
<dbReference type="AlphaFoldDB" id="A0AAD5TGP4"/>
<evidence type="ECO:0000256" key="7">
    <source>
        <dbReference type="ARBA" id="ARBA00022989"/>
    </source>
</evidence>
<dbReference type="GO" id="GO:0035673">
    <property type="term" value="F:oligopeptide transmembrane transporter activity"/>
    <property type="evidence" value="ECO:0007669"/>
    <property type="project" value="InterPro"/>
</dbReference>
<feature type="transmembrane region" description="Helical" evidence="10">
    <location>
        <begin position="506"/>
        <end position="528"/>
    </location>
</feature>
<keyword evidence="7 10" id="KW-1133">Transmembrane helix</keyword>
<evidence type="ECO:0000256" key="10">
    <source>
        <dbReference type="SAM" id="Phobius"/>
    </source>
</evidence>
<proteinExistence type="inferred from homology"/>
<keyword evidence="5" id="KW-0571">Peptide transport</keyword>
<evidence type="ECO:0000256" key="1">
    <source>
        <dbReference type="ARBA" id="ARBA00004141"/>
    </source>
</evidence>
<protein>
    <recommendedName>
        <fullName evidence="13">OPT family small oligopeptide transporter</fullName>
    </recommendedName>
</protein>
<keyword evidence="3" id="KW-0813">Transport</keyword>
<feature type="transmembrane region" description="Helical" evidence="10">
    <location>
        <begin position="697"/>
        <end position="715"/>
    </location>
</feature>
<feature type="transmembrane region" description="Helical" evidence="10">
    <location>
        <begin position="482"/>
        <end position="500"/>
    </location>
</feature>
<evidence type="ECO:0000256" key="2">
    <source>
        <dbReference type="ARBA" id="ARBA00008807"/>
    </source>
</evidence>
<dbReference type="InterPro" id="IPR004648">
    <property type="entry name" value="Oligpept_transpt"/>
</dbReference>
<evidence type="ECO:0008006" key="13">
    <source>
        <dbReference type="Google" id="ProtNLM"/>
    </source>
</evidence>
<sequence length="811" mass="90199">MDRRDGQLAPEASHATLNDGLTNNNNAETTPAAATPYHNHLTTGPKEDELRKDPAYVAYEKAGIENEATEFDEDSDAVARAINSVVPHDDDPSEPVTTFRSIFIGTVFGVILCLVNGLMAFRPSAVVIPPTIATLLSYPMGIFMAKVLPRGILNPGPFSMKEHVIITMIASAAGGGTSGIPYGVDNVVAQMWPGEQTEITWFQAFGWVLCTQMIGFGFAGILRRFVVWPREMVWPGNFAQLALFASYHKKDAELVGDANALTWKMSRYTLFWIVVAGMFVWELVPLYFMTALQAVSIGCWFSKNQAANNFLSAFTGMGMTTVTLDWEYILGNWLTTPFWVAAIMLVGNTFWVWFLVPVVQFGDLISGERNLRASADSNVEIINSASLFDKNGLQVSKAKLYNPGFTVNEDFVAAHQPFAISAYFYVTYAQSFFNLTAVLVHIALWYGPQIKRQVNQMRRGEGREGNDLHNRLMRSYPEVPEYVYGAIALVFFVGMIIVGLKTAFVMPVWSVFLATGIALVFLIPIAIIQSITGMQVGLNVVTEFIIGLILPGQVITVMCFKSYGYNVMIQAMQLTSDLKLGHYLHIPPWHMLMSQIYGTLIQAIFSTTTAFWVLHNWGPKVGASGRPQFPDGSGKLGKGEWSAQSYLLFFNAGAIWGAIGPAAFFSGKFAGIYWAFLAGAICPVIPWLANKYYPSRWWIYMNFPIFSISYGTWGAGLPNNYVWTTFAVSFFFQFYLYRHKFAWWSKYNYVVAAGADCGLAVCLVFTAFFATSVPFPVWQGNPDSSWNFDWWCTNPADGQSGQWQTPPPDAS</sequence>
<feature type="transmembrane region" description="Helical" evidence="10">
    <location>
        <begin position="165"/>
        <end position="184"/>
    </location>
</feature>
<reference evidence="11" key="1">
    <citation type="submission" date="2020-05" db="EMBL/GenBank/DDBJ databases">
        <title>Phylogenomic resolution of chytrid fungi.</title>
        <authorList>
            <person name="Stajich J.E."/>
            <person name="Amses K."/>
            <person name="Simmons R."/>
            <person name="Seto K."/>
            <person name="Myers J."/>
            <person name="Bonds A."/>
            <person name="Quandt C.A."/>
            <person name="Barry K."/>
            <person name="Liu P."/>
            <person name="Grigoriev I."/>
            <person name="Longcore J.E."/>
            <person name="James T.Y."/>
        </authorList>
    </citation>
    <scope>NUCLEOTIDE SEQUENCE</scope>
    <source>
        <strain evidence="11">JEL0379</strain>
    </source>
</reference>
<organism evidence="11 12">
    <name type="scientific">Geranomyces variabilis</name>
    <dbReference type="NCBI Taxonomy" id="109894"/>
    <lineage>
        <taxon>Eukaryota</taxon>
        <taxon>Fungi</taxon>
        <taxon>Fungi incertae sedis</taxon>
        <taxon>Chytridiomycota</taxon>
        <taxon>Chytridiomycota incertae sedis</taxon>
        <taxon>Chytridiomycetes</taxon>
        <taxon>Spizellomycetales</taxon>
        <taxon>Powellomycetaceae</taxon>
        <taxon>Geranomyces</taxon>
    </lineage>
</organism>
<evidence type="ECO:0000313" key="11">
    <source>
        <dbReference type="EMBL" id="KAJ3176065.1"/>
    </source>
</evidence>
<evidence type="ECO:0000256" key="8">
    <source>
        <dbReference type="ARBA" id="ARBA00023136"/>
    </source>
</evidence>
<comment type="subcellular location">
    <subcellularLocation>
        <location evidence="1">Membrane</location>
        <topology evidence="1">Multi-pass membrane protein</topology>
    </subcellularLocation>
</comment>
<evidence type="ECO:0000256" key="3">
    <source>
        <dbReference type="ARBA" id="ARBA00022448"/>
    </source>
</evidence>
<feature type="transmembrane region" description="Helical" evidence="10">
    <location>
        <begin position="540"/>
        <end position="563"/>
    </location>
</feature>
<dbReference type="GO" id="GO:0015031">
    <property type="term" value="P:protein transport"/>
    <property type="evidence" value="ECO:0007669"/>
    <property type="project" value="UniProtKB-KW"/>
</dbReference>
<feature type="compositionally biased region" description="Low complexity" evidence="9">
    <location>
        <begin position="22"/>
        <end position="36"/>
    </location>
</feature>
<dbReference type="Proteomes" id="UP001212152">
    <property type="component" value="Unassembled WGS sequence"/>
</dbReference>
<evidence type="ECO:0000256" key="6">
    <source>
        <dbReference type="ARBA" id="ARBA00022927"/>
    </source>
</evidence>
<feature type="transmembrane region" description="Helical" evidence="10">
    <location>
        <begin position="127"/>
        <end position="145"/>
    </location>
</feature>
<keyword evidence="12" id="KW-1185">Reference proteome</keyword>
<dbReference type="InterPro" id="IPR004813">
    <property type="entry name" value="OPT"/>
</dbReference>
<feature type="transmembrane region" description="Helical" evidence="10">
    <location>
        <begin position="337"/>
        <end position="356"/>
    </location>
</feature>
<evidence type="ECO:0000256" key="5">
    <source>
        <dbReference type="ARBA" id="ARBA00022856"/>
    </source>
</evidence>
<feature type="transmembrane region" description="Helical" evidence="10">
    <location>
        <begin position="721"/>
        <end position="737"/>
    </location>
</feature>
<keyword evidence="4 10" id="KW-0812">Transmembrane</keyword>
<dbReference type="NCBIfam" id="TIGR00728">
    <property type="entry name" value="OPT_sfam"/>
    <property type="match status" value="1"/>
</dbReference>
<comment type="similarity">
    <text evidence="2">Belongs to the oligopeptide OPT transporter family.</text>
</comment>
<feature type="transmembrane region" description="Helical" evidence="10">
    <location>
        <begin position="596"/>
        <end position="614"/>
    </location>
</feature>
<keyword evidence="8 10" id="KW-0472">Membrane</keyword>
<name>A0AAD5TGP4_9FUNG</name>
<feature type="transmembrane region" description="Helical" evidence="10">
    <location>
        <begin position="204"/>
        <end position="222"/>
    </location>
</feature>
<dbReference type="PANTHER" id="PTHR22601">
    <property type="entry name" value="ISP4 LIKE PROTEIN"/>
    <property type="match status" value="1"/>
</dbReference>
<evidence type="ECO:0000313" key="12">
    <source>
        <dbReference type="Proteomes" id="UP001212152"/>
    </source>
</evidence>
<feature type="transmembrane region" description="Helical" evidence="10">
    <location>
        <begin position="749"/>
        <end position="770"/>
    </location>
</feature>
<dbReference type="EMBL" id="JADGJQ010000045">
    <property type="protein sequence ID" value="KAJ3176065.1"/>
    <property type="molecule type" value="Genomic_DNA"/>
</dbReference>
<evidence type="ECO:0000256" key="9">
    <source>
        <dbReference type="SAM" id="MobiDB-lite"/>
    </source>
</evidence>
<evidence type="ECO:0000256" key="4">
    <source>
        <dbReference type="ARBA" id="ARBA00022692"/>
    </source>
</evidence>